<reference evidence="1 2" key="1">
    <citation type="submission" date="2023-03" db="EMBL/GenBank/DDBJ databases">
        <title>NovoSphingobium album sp. nov. isolated from polycyclic aromatic hydrocarbons- and heavy-metal polluted soil.</title>
        <authorList>
            <person name="Liu Z."/>
            <person name="Wang K."/>
        </authorList>
    </citation>
    <scope>NUCLEOTIDE SEQUENCE [LARGE SCALE GENOMIC DNA]</scope>
    <source>
        <strain evidence="1 2">H3SJ31-1</strain>
    </source>
</reference>
<dbReference type="Gene3D" id="2.40.50.90">
    <property type="match status" value="1"/>
</dbReference>
<evidence type="ECO:0000313" key="2">
    <source>
        <dbReference type="Proteomes" id="UP001216253"/>
    </source>
</evidence>
<dbReference type="RefSeq" id="WP_428981683.1">
    <property type="nucleotide sequence ID" value="NZ_JARESE010000100.1"/>
</dbReference>
<dbReference type="SUPFAM" id="SSF50199">
    <property type="entry name" value="Staphylococcal nuclease"/>
    <property type="match status" value="1"/>
</dbReference>
<organism evidence="1 2">
    <name type="scientific">Novosphingobium album</name>
    <name type="common">ex Liu et al. 2023</name>
    <dbReference type="NCBI Taxonomy" id="3031130"/>
    <lineage>
        <taxon>Bacteria</taxon>
        <taxon>Pseudomonadati</taxon>
        <taxon>Pseudomonadota</taxon>
        <taxon>Alphaproteobacteria</taxon>
        <taxon>Sphingomonadales</taxon>
        <taxon>Sphingomonadaceae</taxon>
        <taxon>Novosphingobium</taxon>
    </lineage>
</organism>
<dbReference type="InterPro" id="IPR035437">
    <property type="entry name" value="SNase_OB-fold_sf"/>
</dbReference>
<dbReference type="EMBL" id="JARESE010000100">
    <property type="protein sequence ID" value="MDE8654727.1"/>
    <property type="molecule type" value="Genomic_DNA"/>
</dbReference>
<evidence type="ECO:0000313" key="1">
    <source>
        <dbReference type="EMBL" id="MDE8654727.1"/>
    </source>
</evidence>
<dbReference type="Proteomes" id="UP001216253">
    <property type="component" value="Unassembled WGS sequence"/>
</dbReference>
<evidence type="ECO:0008006" key="3">
    <source>
        <dbReference type="Google" id="ProtNLM"/>
    </source>
</evidence>
<proteinExistence type="predicted"/>
<gene>
    <name evidence="1" type="ORF">PYV00_23830</name>
</gene>
<name>A0ABT5WXU6_9SPHN</name>
<sequence>MPLTFLCLAAIAIDGDTLRCANIADANGRVRLAAIDAAELPGHCRRGRDCAPGDPGLARSALAELLVGPVRCVQVDASPFEPGFQERDRYGR</sequence>
<protein>
    <recommendedName>
        <fullName evidence="3">Thermonuclease family protein</fullName>
    </recommendedName>
</protein>
<comment type="caution">
    <text evidence="1">The sequence shown here is derived from an EMBL/GenBank/DDBJ whole genome shotgun (WGS) entry which is preliminary data.</text>
</comment>
<accession>A0ABT5WXU6</accession>
<keyword evidence="2" id="KW-1185">Reference proteome</keyword>
<feature type="non-terminal residue" evidence="1">
    <location>
        <position position="92"/>
    </location>
</feature>